<feature type="transmembrane region" description="Helical" evidence="1">
    <location>
        <begin position="43"/>
        <end position="61"/>
    </location>
</feature>
<feature type="transmembrane region" description="Helical" evidence="1">
    <location>
        <begin position="17"/>
        <end position="36"/>
    </location>
</feature>
<proteinExistence type="predicted"/>
<keyword evidence="1" id="KW-0812">Transmembrane</keyword>
<sequence>MTTLTPVFITPRNIFNIIRQVSMIGIIAIGMTFVILSAEIDLSVGSMVAFTGVIAAGLQVYNGCSTFIATLVPLLLATLLGIGMGVV</sequence>
<keyword evidence="1" id="KW-0472">Membrane</keyword>
<accession>A0A662DM07</accession>
<keyword evidence="1" id="KW-1133">Transmembrane helix</keyword>
<evidence type="ECO:0000256" key="1">
    <source>
        <dbReference type="SAM" id="Phobius"/>
    </source>
</evidence>
<dbReference type="PANTHER" id="PTHR32196">
    <property type="entry name" value="ABC TRANSPORTER PERMEASE PROTEIN YPHD-RELATED-RELATED"/>
    <property type="match status" value="1"/>
</dbReference>
<evidence type="ECO:0000313" key="2">
    <source>
        <dbReference type="EMBL" id="RLE15172.1"/>
    </source>
</evidence>
<dbReference type="EMBL" id="QMQB01000007">
    <property type="protein sequence ID" value="RLE15172.1"/>
    <property type="molecule type" value="Genomic_DNA"/>
</dbReference>
<gene>
    <name evidence="2" type="ORF">DRI96_00315</name>
</gene>
<feature type="non-terminal residue" evidence="2">
    <location>
        <position position="87"/>
    </location>
</feature>
<feature type="transmembrane region" description="Helical" evidence="1">
    <location>
        <begin position="67"/>
        <end position="86"/>
    </location>
</feature>
<protein>
    <submittedName>
        <fullName evidence="2">Ribose ABC transporter permease</fullName>
    </submittedName>
</protein>
<evidence type="ECO:0000313" key="3">
    <source>
        <dbReference type="Proteomes" id="UP000267654"/>
    </source>
</evidence>
<dbReference type="AlphaFoldDB" id="A0A662DM07"/>
<reference evidence="2 3" key="1">
    <citation type="submission" date="2018-06" db="EMBL/GenBank/DDBJ databases">
        <title>Extensive metabolic versatility and redundancy in microbially diverse, dynamic hydrothermal sediments.</title>
        <authorList>
            <person name="Dombrowski N."/>
            <person name="Teske A."/>
            <person name="Baker B.J."/>
        </authorList>
    </citation>
    <scope>NUCLEOTIDE SEQUENCE [LARGE SCALE GENOMIC DNA]</scope>
    <source>
        <strain evidence="2">B19_G9</strain>
    </source>
</reference>
<dbReference type="GO" id="GO:0005886">
    <property type="term" value="C:plasma membrane"/>
    <property type="evidence" value="ECO:0007669"/>
    <property type="project" value="TreeGrafter"/>
</dbReference>
<dbReference type="Proteomes" id="UP000267654">
    <property type="component" value="Unassembled WGS sequence"/>
</dbReference>
<name>A0A662DM07_UNCAE</name>
<comment type="caution">
    <text evidence="2">The sequence shown here is derived from an EMBL/GenBank/DDBJ whole genome shotgun (WGS) entry which is preliminary data.</text>
</comment>
<organism evidence="2 3">
    <name type="scientific">Aerophobetes bacterium</name>
    <dbReference type="NCBI Taxonomy" id="2030807"/>
    <lineage>
        <taxon>Bacteria</taxon>
        <taxon>Candidatus Aerophobota</taxon>
    </lineage>
</organism>